<evidence type="ECO:0000313" key="1">
    <source>
        <dbReference type="EMBL" id="KAI8560560.1"/>
    </source>
</evidence>
<keyword evidence="2" id="KW-1185">Reference proteome</keyword>
<gene>
    <name evidence="1" type="ORF">RHMOL_Rhmol04G0267200</name>
</gene>
<proteinExistence type="predicted"/>
<sequence>MARLTNRKRRKKRNHKELLVVLCMMTVVNSVVELYLLITDLIVERDRQTVRQKPHLRANPNYYQHQIDALNRLVRQSDTTCHYQLRVNRHTFMTLCHLLTTNGLEASRNVTVVEKVVIFLWILSHHTKNRRTILQFWRSRETISRHFHTVLIAVLRLNKFLWYHPEPIPANEPDARWKWFELRILSVHYICHVVIVIKIRVPNVMEREGTAQSQTSSAKDKQARKLWSRKEEECLLAAMMECISEKYRAHNGFKPGFFNEVEKELKKKLPGTTLKAVPNIESKVKNWKKMYALILDITRISGFGWNYATNSIQVDSDDVWKEYEKSNPKAKGMNGKAFPMYESWQFLFGRDRATGEGAEDAAELDDVPVDPVETINPVDLFNDCYTPSFANGDPAFIDITTSSGTPTSYAIPATPRSNANTPATNVGPERPKKKAKVDAKEASIHDAFGNYMAQGSTAFLKIADSVGFEDRLAAKKEKVFGELEKLDFQLLDMFAAHAIIVSTEENVDTFYGIPENYRQAWVEAVLAGKIKLKTT</sequence>
<comment type="caution">
    <text evidence="1">The sequence shown here is derived from an EMBL/GenBank/DDBJ whole genome shotgun (WGS) entry which is preliminary data.</text>
</comment>
<protein>
    <submittedName>
        <fullName evidence="1">Uncharacterized protein</fullName>
    </submittedName>
</protein>
<reference evidence="1" key="1">
    <citation type="submission" date="2022-02" db="EMBL/GenBank/DDBJ databases">
        <title>Plant Genome Project.</title>
        <authorList>
            <person name="Zhang R.-G."/>
        </authorList>
    </citation>
    <scope>NUCLEOTIDE SEQUENCE</scope>
    <source>
        <strain evidence="1">AT1</strain>
    </source>
</reference>
<name>A0ACC0P4X6_RHOML</name>
<accession>A0ACC0P4X6</accession>
<evidence type="ECO:0000313" key="2">
    <source>
        <dbReference type="Proteomes" id="UP001062846"/>
    </source>
</evidence>
<organism evidence="1 2">
    <name type="scientific">Rhododendron molle</name>
    <name type="common">Chinese azalea</name>
    <name type="synonym">Azalea mollis</name>
    <dbReference type="NCBI Taxonomy" id="49168"/>
    <lineage>
        <taxon>Eukaryota</taxon>
        <taxon>Viridiplantae</taxon>
        <taxon>Streptophyta</taxon>
        <taxon>Embryophyta</taxon>
        <taxon>Tracheophyta</taxon>
        <taxon>Spermatophyta</taxon>
        <taxon>Magnoliopsida</taxon>
        <taxon>eudicotyledons</taxon>
        <taxon>Gunneridae</taxon>
        <taxon>Pentapetalae</taxon>
        <taxon>asterids</taxon>
        <taxon>Ericales</taxon>
        <taxon>Ericaceae</taxon>
        <taxon>Ericoideae</taxon>
        <taxon>Rhodoreae</taxon>
        <taxon>Rhododendron</taxon>
    </lineage>
</organism>
<dbReference type="EMBL" id="CM046391">
    <property type="protein sequence ID" value="KAI8560560.1"/>
    <property type="molecule type" value="Genomic_DNA"/>
</dbReference>
<dbReference type="Proteomes" id="UP001062846">
    <property type="component" value="Chromosome 4"/>
</dbReference>